<evidence type="ECO:0000313" key="3">
    <source>
        <dbReference type="Proteomes" id="UP000769780"/>
    </source>
</evidence>
<name>A0ABS7K8H7_9BACI</name>
<dbReference type="InterPro" id="IPR014755">
    <property type="entry name" value="Cu-Rt/internalin_Ig-like"/>
</dbReference>
<reference evidence="2 3" key="1">
    <citation type="submission" date="2020-07" db="EMBL/GenBank/DDBJ databases">
        <title>Fungal Genomes of the International Space Station.</title>
        <authorList>
            <person name="Seuylemezian A."/>
            <person name="Singh N.K."/>
            <person name="Wood J."/>
            <person name="Venkateswaran K."/>
        </authorList>
    </citation>
    <scope>NUCLEOTIDE SEQUENCE [LARGE SCALE GENOMIC DNA]</scope>
    <source>
        <strain evidence="2 3">PL-B2</strain>
    </source>
</reference>
<dbReference type="Gene3D" id="2.60.40.1220">
    <property type="match status" value="1"/>
</dbReference>
<dbReference type="RefSeq" id="WP_221874746.1">
    <property type="nucleotide sequence ID" value="NZ_JACWFH010000024.1"/>
</dbReference>
<comment type="caution">
    <text evidence="2">The sequence shown here is derived from an EMBL/GenBank/DDBJ whole genome shotgun (WGS) entry which is preliminary data.</text>
</comment>
<dbReference type="Proteomes" id="UP000769780">
    <property type="component" value="Unassembled WGS sequence"/>
</dbReference>
<keyword evidence="1" id="KW-0732">Signal</keyword>
<keyword evidence="3" id="KW-1185">Reference proteome</keyword>
<protein>
    <submittedName>
        <fullName evidence="2">Uncharacterized protein</fullName>
    </submittedName>
</protein>
<dbReference type="EMBL" id="JACWFH010000024">
    <property type="protein sequence ID" value="MBY0098530.1"/>
    <property type="molecule type" value="Genomic_DNA"/>
</dbReference>
<evidence type="ECO:0000313" key="2">
    <source>
        <dbReference type="EMBL" id="MBY0098530.1"/>
    </source>
</evidence>
<sequence>MNSYEITDMIIDDGFDGEEYVTTDFTHQNRHYSITFKKADLEVMNSWMFMDETSLPANLSDDVINLIRAEVERKI</sequence>
<evidence type="ECO:0000256" key="1">
    <source>
        <dbReference type="ARBA" id="ARBA00022729"/>
    </source>
</evidence>
<proteinExistence type="predicted"/>
<organism evidence="2 3">
    <name type="scientific">Mesobacillus maritimus</name>
    <dbReference type="NCBI Taxonomy" id="1643336"/>
    <lineage>
        <taxon>Bacteria</taxon>
        <taxon>Bacillati</taxon>
        <taxon>Bacillota</taxon>
        <taxon>Bacilli</taxon>
        <taxon>Bacillales</taxon>
        <taxon>Bacillaceae</taxon>
        <taxon>Mesobacillus</taxon>
    </lineage>
</organism>
<accession>A0ABS7K8H7</accession>
<gene>
    <name evidence="2" type="ORF">H0185_17230</name>
</gene>